<accession>A0A644TLA8</accession>
<name>A0A644TLA8_9ZZZZ</name>
<comment type="caution">
    <text evidence="2">The sequence shown here is derived from an EMBL/GenBank/DDBJ whole genome shotgun (WGS) entry which is preliminary data.</text>
</comment>
<proteinExistence type="predicted"/>
<protein>
    <recommendedName>
        <fullName evidence="1">Glycosyl transferase family 1 domain-containing protein</fullName>
    </recommendedName>
</protein>
<dbReference type="AlphaFoldDB" id="A0A644TLA8"/>
<dbReference type="PANTHER" id="PTHR12526:SF638">
    <property type="entry name" value="SPORE COAT PROTEIN SA"/>
    <property type="match status" value="1"/>
</dbReference>
<dbReference type="PANTHER" id="PTHR12526">
    <property type="entry name" value="GLYCOSYLTRANSFERASE"/>
    <property type="match status" value="1"/>
</dbReference>
<sequence length="384" mass="44118">MTTVLFAHDGYVSSNSDGIYSDTYNNKIVERYLNIADNVIFLVRTRRFNNEDKKLNRITVKNFNVSGIENFKSLRGILKYRKIIDKVKLEVQKADFIVARLPSDLGFLAVKYAKKYNKRYMVEVVGCPWDSLRNHSFLGKLMAPYYYLTQKETVKNAPYAIYVTNEFLQKRYPCRGQFIGCSDVEIENMDAAVLVRRIKKIKETNMKKLVFGTIGAINMKYKGYDIVIKTLSKLNKEGYSYKYLIAGSGDTSWINSVIQKYDAKNFVTIVPSMPHSDVFIWLDTIDVYIQPSKTEGMPRALIEAMSRACPCIGSDVGGIPELLSDSAIFKKQNHKELQNILRVSKEQLIKSSEINFIKAKSYDKELLNERRTAFYNLFSKRIGG</sequence>
<feature type="domain" description="Glycosyl transferase family 1" evidence="1">
    <location>
        <begin position="197"/>
        <end position="339"/>
    </location>
</feature>
<dbReference type="GO" id="GO:0016757">
    <property type="term" value="F:glycosyltransferase activity"/>
    <property type="evidence" value="ECO:0007669"/>
    <property type="project" value="InterPro"/>
</dbReference>
<gene>
    <name evidence="2" type="ORF">SDC9_12857</name>
</gene>
<dbReference type="SUPFAM" id="SSF53756">
    <property type="entry name" value="UDP-Glycosyltransferase/glycogen phosphorylase"/>
    <property type="match status" value="1"/>
</dbReference>
<evidence type="ECO:0000259" key="1">
    <source>
        <dbReference type="Pfam" id="PF00534"/>
    </source>
</evidence>
<dbReference type="CDD" id="cd03801">
    <property type="entry name" value="GT4_PimA-like"/>
    <property type="match status" value="1"/>
</dbReference>
<reference evidence="2" key="1">
    <citation type="submission" date="2019-08" db="EMBL/GenBank/DDBJ databases">
        <authorList>
            <person name="Kucharzyk K."/>
            <person name="Murdoch R.W."/>
            <person name="Higgins S."/>
            <person name="Loffler F."/>
        </authorList>
    </citation>
    <scope>NUCLEOTIDE SEQUENCE</scope>
</reference>
<dbReference type="EMBL" id="VSSQ01000035">
    <property type="protein sequence ID" value="MPL67167.1"/>
    <property type="molecule type" value="Genomic_DNA"/>
</dbReference>
<evidence type="ECO:0000313" key="2">
    <source>
        <dbReference type="EMBL" id="MPL67167.1"/>
    </source>
</evidence>
<organism evidence="2">
    <name type="scientific">bioreactor metagenome</name>
    <dbReference type="NCBI Taxonomy" id="1076179"/>
    <lineage>
        <taxon>unclassified sequences</taxon>
        <taxon>metagenomes</taxon>
        <taxon>ecological metagenomes</taxon>
    </lineage>
</organism>
<dbReference type="Pfam" id="PF00534">
    <property type="entry name" value="Glycos_transf_1"/>
    <property type="match status" value="1"/>
</dbReference>
<dbReference type="InterPro" id="IPR001296">
    <property type="entry name" value="Glyco_trans_1"/>
</dbReference>
<dbReference type="Gene3D" id="3.40.50.2000">
    <property type="entry name" value="Glycogen Phosphorylase B"/>
    <property type="match status" value="2"/>
</dbReference>